<evidence type="ECO:0000256" key="3">
    <source>
        <dbReference type="RuleBase" id="RU000363"/>
    </source>
</evidence>
<dbReference type="Gene3D" id="3.40.50.720">
    <property type="entry name" value="NAD(P)-binding Rossmann-like Domain"/>
    <property type="match status" value="1"/>
</dbReference>
<dbReference type="PRINTS" id="PR00080">
    <property type="entry name" value="SDRFAMILY"/>
</dbReference>
<gene>
    <name evidence="4" type="ORF">C8E03_10164</name>
</gene>
<evidence type="ECO:0000256" key="2">
    <source>
        <dbReference type="ARBA" id="ARBA00023002"/>
    </source>
</evidence>
<dbReference type="PANTHER" id="PTHR43086">
    <property type="entry name" value="VERY-LONG-CHAIN 3-OXOOACYL-COA REDUCTASE"/>
    <property type="match status" value="1"/>
</dbReference>
<dbReference type="RefSeq" id="WP_110289952.1">
    <property type="nucleotide sequence ID" value="NZ_QICS01000001.1"/>
</dbReference>
<keyword evidence="2" id="KW-0560">Oxidoreductase</keyword>
<dbReference type="Pfam" id="PF00106">
    <property type="entry name" value="adh_short"/>
    <property type="match status" value="1"/>
</dbReference>
<proteinExistence type="inferred from homology"/>
<dbReference type="CDD" id="cd05233">
    <property type="entry name" value="SDR_c"/>
    <property type="match status" value="1"/>
</dbReference>
<dbReference type="PRINTS" id="PR00081">
    <property type="entry name" value="GDHRDH"/>
</dbReference>
<dbReference type="SUPFAM" id="SSF51735">
    <property type="entry name" value="NAD(P)-binding Rossmann-fold domains"/>
    <property type="match status" value="1"/>
</dbReference>
<dbReference type="GO" id="GO:0016491">
    <property type="term" value="F:oxidoreductase activity"/>
    <property type="evidence" value="ECO:0007669"/>
    <property type="project" value="UniProtKB-KW"/>
</dbReference>
<evidence type="ECO:0000256" key="1">
    <source>
        <dbReference type="ARBA" id="ARBA00006484"/>
    </source>
</evidence>
<dbReference type="Proteomes" id="UP000247523">
    <property type="component" value="Unassembled WGS sequence"/>
</dbReference>
<accession>A0A318ER25</accession>
<name>A0A318ER25_9FIRM</name>
<comment type="caution">
    <text evidence="4">The sequence shown here is derived from an EMBL/GenBank/DDBJ whole genome shotgun (WGS) entry which is preliminary data.</text>
</comment>
<evidence type="ECO:0000313" key="4">
    <source>
        <dbReference type="EMBL" id="PXV95435.1"/>
    </source>
</evidence>
<dbReference type="InterPro" id="IPR002347">
    <property type="entry name" value="SDR_fam"/>
</dbReference>
<protein>
    <recommendedName>
        <fullName evidence="6">SDR family NAD(P)-dependent oxidoreductase</fullName>
    </recommendedName>
</protein>
<reference evidence="4 5" key="1">
    <citation type="submission" date="2018-05" db="EMBL/GenBank/DDBJ databases">
        <title>Genomic Encyclopedia of Type Strains, Phase IV (KMG-IV): sequencing the most valuable type-strain genomes for metagenomic binning, comparative biology and taxonomic classification.</title>
        <authorList>
            <person name="Goeker M."/>
        </authorList>
    </citation>
    <scope>NUCLEOTIDE SEQUENCE [LARGE SCALE GENOMIC DNA]</scope>
    <source>
        <strain evidence="4 5">DSM 28816</strain>
    </source>
</reference>
<sequence length="239" mass="27170">MRIAIVTGASSGLGEEFVKQISKYSKIDEIWVIARRKEKLENLKKILNKRIKVVALDLILQDNIEKLKWLLSNDKPNIKLLVNCAGYGIRKSFIDGTYEEELGMLDINCKSLTALTYICIPYMHKNSRIIQIASAAAFLPQPDFAIYSASKAYVLSFSRALNKELRCRKIYVTAVCPGPVDTEFFRISDAGGIMPSYKRLFLAKADRVVQKALRDSKRKKNISIYGISIQLLRLLTRFL</sequence>
<comment type="similarity">
    <text evidence="1 3">Belongs to the short-chain dehydrogenases/reductases (SDR) family.</text>
</comment>
<dbReference type="InterPro" id="IPR036291">
    <property type="entry name" value="NAD(P)-bd_dom_sf"/>
</dbReference>
<evidence type="ECO:0000313" key="5">
    <source>
        <dbReference type="Proteomes" id="UP000247523"/>
    </source>
</evidence>
<organism evidence="4 5">
    <name type="scientific">Lachnotalea glycerini</name>
    <dbReference type="NCBI Taxonomy" id="1763509"/>
    <lineage>
        <taxon>Bacteria</taxon>
        <taxon>Bacillati</taxon>
        <taxon>Bacillota</taxon>
        <taxon>Clostridia</taxon>
        <taxon>Lachnospirales</taxon>
        <taxon>Lachnospiraceae</taxon>
        <taxon>Lachnotalea</taxon>
    </lineage>
</organism>
<dbReference type="AlphaFoldDB" id="A0A318ER25"/>
<dbReference type="EMBL" id="QICS01000001">
    <property type="protein sequence ID" value="PXV95435.1"/>
    <property type="molecule type" value="Genomic_DNA"/>
</dbReference>
<evidence type="ECO:0008006" key="6">
    <source>
        <dbReference type="Google" id="ProtNLM"/>
    </source>
</evidence>
<dbReference type="PANTHER" id="PTHR43086:SF3">
    <property type="entry name" value="NADP-DEPENDENT 3-HYDROXY ACID DEHYDROGENASE YDFG"/>
    <property type="match status" value="1"/>
</dbReference>